<comment type="caution">
    <text evidence="1">The sequence shown here is derived from an EMBL/GenBank/DDBJ whole genome shotgun (WGS) entry which is preliminary data.</text>
</comment>
<evidence type="ECO:0000313" key="2">
    <source>
        <dbReference type="Proteomes" id="UP001597369"/>
    </source>
</evidence>
<dbReference type="EMBL" id="JBHUHV010000019">
    <property type="protein sequence ID" value="MFD2066506.1"/>
    <property type="molecule type" value="Genomic_DNA"/>
</dbReference>
<accession>A0ABW4WVW0</accession>
<organism evidence="1 2">
    <name type="scientific">Pontibacter silvestris</name>
    <dbReference type="NCBI Taxonomy" id="2305183"/>
    <lineage>
        <taxon>Bacteria</taxon>
        <taxon>Pseudomonadati</taxon>
        <taxon>Bacteroidota</taxon>
        <taxon>Cytophagia</taxon>
        <taxon>Cytophagales</taxon>
        <taxon>Hymenobacteraceae</taxon>
        <taxon>Pontibacter</taxon>
    </lineage>
</organism>
<gene>
    <name evidence="1" type="ORF">ACFSKU_06375</name>
</gene>
<sequence length="94" mass="10975">MDLADFKKSLSTHNPPADASVYLKALWHDAKADWNKAHELIQDIPDKNAAWIHAYLHRKEGDTWNADYWYNRASKKRPAISLDDEWEQIVTTLL</sequence>
<name>A0ABW4WVW0_9BACT</name>
<protein>
    <recommendedName>
        <fullName evidence="3">Tetratricopeptide repeat protein</fullName>
    </recommendedName>
</protein>
<evidence type="ECO:0008006" key="3">
    <source>
        <dbReference type="Google" id="ProtNLM"/>
    </source>
</evidence>
<keyword evidence="2" id="KW-1185">Reference proteome</keyword>
<dbReference type="Proteomes" id="UP001597369">
    <property type="component" value="Unassembled WGS sequence"/>
</dbReference>
<proteinExistence type="predicted"/>
<reference evidence="2" key="1">
    <citation type="journal article" date="2019" name="Int. J. Syst. Evol. Microbiol.">
        <title>The Global Catalogue of Microorganisms (GCM) 10K type strain sequencing project: providing services to taxonomists for standard genome sequencing and annotation.</title>
        <authorList>
            <consortium name="The Broad Institute Genomics Platform"/>
            <consortium name="The Broad Institute Genome Sequencing Center for Infectious Disease"/>
            <person name="Wu L."/>
            <person name="Ma J."/>
        </authorList>
    </citation>
    <scope>NUCLEOTIDE SEQUENCE [LARGE SCALE GENOMIC DNA]</scope>
    <source>
        <strain evidence="2">JCM 16545</strain>
    </source>
</reference>
<evidence type="ECO:0000313" key="1">
    <source>
        <dbReference type="EMBL" id="MFD2066506.1"/>
    </source>
</evidence>
<dbReference type="RefSeq" id="WP_229960299.1">
    <property type="nucleotide sequence ID" value="NZ_JAJJWI010000007.1"/>
</dbReference>